<proteinExistence type="predicted"/>
<dbReference type="Pfam" id="PF02613">
    <property type="entry name" value="Nitrate_red_del"/>
    <property type="match status" value="1"/>
</dbReference>
<protein>
    <submittedName>
        <fullName evidence="1">Uncharacterized protein</fullName>
    </submittedName>
</protein>
<dbReference type="AlphaFoldDB" id="A0A135L5L2"/>
<dbReference type="Proteomes" id="UP000070352">
    <property type="component" value="Unassembled WGS sequence"/>
</dbReference>
<dbReference type="OrthoDB" id="9795302at2"/>
<dbReference type="RefSeq" id="WP_068725873.1">
    <property type="nucleotide sequence ID" value="NZ_LSKU01000001.1"/>
</dbReference>
<comment type="caution">
    <text evidence="1">The sequence shown here is derived from an EMBL/GenBank/DDBJ whole genome shotgun (WGS) entry which is preliminary data.</text>
</comment>
<dbReference type="SUPFAM" id="SSF89155">
    <property type="entry name" value="TorD-like"/>
    <property type="match status" value="1"/>
</dbReference>
<name>A0A135L5L2_9BACI</name>
<dbReference type="Gene3D" id="1.10.3480.10">
    <property type="entry name" value="TorD-like"/>
    <property type="match status" value="1"/>
</dbReference>
<evidence type="ECO:0000313" key="1">
    <source>
        <dbReference type="EMBL" id="KXG44304.1"/>
    </source>
</evidence>
<dbReference type="EMBL" id="LSKU01000001">
    <property type="protein sequence ID" value="KXG44304.1"/>
    <property type="molecule type" value="Genomic_DNA"/>
</dbReference>
<evidence type="ECO:0000313" key="2">
    <source>
        <dbReference type="Proteomes" id="UP000070352"/>
    </source>
</evidence>
<keyword evidence="2" id="KW-1185">Reference proteome</keyword>
<dbReference type="InterPro" id="IPR036411">
    <property type="entry name" value="TorD-like_sf"/>
</dbReference>
<dbReference type="STRING" id="1413211.U473_10020"/>
<dbReference type="InterPro" id="IPR020945">
    <property type="entry name" value="DMSO/NO3_reduct_chaperone"/>
</dbReference>
<gene>
    <name evidence="1" type="ORF">U473_10020</name>
</gene>
<sequence length="220" mass="25594">MLSIGEITAREHIYQFLTSMLLKEPTPELIQGLVDTLPYLKEIFAEEVSFDEWDQIIQNYQNGVKTIEELQQDFYDLFFVPTSGRYSPAVESIVIYNKMWGEIEVELANRYEAAQFVPENLDIYTPFKQLGMSDLFGYQLGYMAHLCGMETYSSMDVRGKIQEEELGMLEQHLIPFIAKYRESFDLDAQGTIYRVLIELIQQFIEMDRELILNSGVISYA</sequence>
<reference evidence="1 2" key="1">
    <citation type="submission" date="2016-02" db="EMBL/GenBank/DDBJ databases">
        <title>Draft Genome for Tepidibacillus decaturensis nov. sp. Strain Z9, an Anaerobic, Moderately Thermophilic and Heterotrophic Bacterium from Deep Subsurface of the Illinois Basin, USA.</title>
        <authorList>
            <person name="Dong Y."/>
            <person name="Chang J.Y."/>
            <person name="Sanford R."/>
            <person name="Fouke B.W."/>
        </authorList>
    </citation>
    <scope>NUCLEOTIDE SEQUENCE [LARGE SCALE GENOMIC DNA]</scope>
    <source>
        <strain evidence="1 2">Z9</strain>
    </source>
</reference>
<organism evidence="1 2">
    <name type="scientific">Tepidibacillus decaturensis</name>
    <dbReference type="NCBI Taxonomy" id="1413211"/>
    <lineage>
        <taxon>Bacteria</taxon>
        <taxon>Bacillati</taxon>
        <taxon>Bacillota</taxon>
        <taxon>Bacilli</taxon>
        <taxon>Bacillales</taxon>
        <taxon>Bacillaceae</taxon>
        <taxon>Tepidibacillus</taxon>
    </lineage>
</organism>
<accession>A0A135L5L2</accession>